<evidence type="ECO:0000256" key="3">
    <source>
        <dbReference type="ARBA" id="ARBA00022553"/>
    </source>
</evidence>
<dbReference type="GO" id="GO:0016020">
    <property type="term" value="C:membrane"/>
    <property type="evidence" value="ECO:0007669"/>
    <property type="project" value="InterPro"/>
</dbReference>
<keyword evidence="13" id="KW-1185">Reference proteome</keyword>
<keyword evidence="9" id="KW-0472">Membrane</keyword>
<dbReference type="GO" id="GO:0005524">
    <property type="term" value="F:ATP binding"/>
    <property type="evidence" value="ECO:0007669"/>
    <property type="project" value="UniProtKB-KW"/>
</dbReference>
<feature type="transmembrane region" description="Helical" evidence="9">
    <location>
        <begin position="49"/>
        <end position="69"/>
    </location>
</feature>
<reference evidence="12 13" key="1">
    <citation type="submission" date="2018-10" db="EMBL/GenBank/DDBJ databases">
        <title>Sequencing the genomes of 1000 actinobacteria strains.</title>
        <authorList>
            <person name="Klenk H.-P."/>
        </authorList>
    </citation>
    <scope>NUCLEOTIDE SEQUENCE [LARGE SCALE GENOMIC DNA]</scope>
    <source>
        <strain evidence="12 13">DSM 43800</strain>
    </source>
</reference>
<dbReference type="CDD" id="cd16917">
    <property type="entry name" value="HATPase_UhpB-NarQ-NarX-like"/>
    <property type="match status" value="1"/>
</dbReference>
<evidence type="ECO:0000259" key="10">
    <source>
        <dbReference type="Pfam" id="PF02518"/>
    </source>
</evidence>
<dbReference type="InterPro" id="IPR036890">
    <property type="entry name" value="HATPase_C_sf"/>
</dbReference>
<feature type="transmembrane region" description="Helical" evidence="9">
    <location>
        <begin position="122"/>
        <end position="143"/>
    </location>
</feature>
<comment type="catalytic activity">
    <reaction evidence="1">
        <text>ATP + protein L-histidine = ADP + protein N-phospho-L-histidine.</text>
        <dbReference type="EC" id="2.7.13.3"/>
    </reaction>
</comment>
<dbReference type="InterPro" id="IPR011712">
    <property type="entry name" value="Sig_transdc_His_kin_sub3_dim/P"/>
</dbReference>
<sequence>MADARDSRPSTRLRGAALGFLRALVFVVARGARPETPAGFTGSRRTRSAIVLVAALAAFLAIAPIQQSVAPKGDAAVLLLGALTALPVLAVLRHPLVAWRLTAVMVLVTPFAYAPHVDLVRVWGWPWTMGFALAAGFVLYAVAESYAQPVPAQVWVLTAAAAWPHLPDRRNLFLVAALAAGVALLGNAVRLRRQADRQRLTEQARTAALEERSRIARELHDVVSHHMSALVLRADAVPYRLPGLAPEVRAEFDVLQRIARDGLTEMRRMLGVLRSTDDEADTAPQPGLADVAEMVARFRATGAEITLGTDYDGRSIPAGVGLSAYQIVQEALSNAARHAPGGAVSIRLGADDGRLRVVVANAAGVRPALDADPRRPRHGLVGMGERVRVLGGRFSAGRTPDGGFAVVAELPLDEGCEG</sequence>
<keyword evidence="4" id="KW-0808">Transferase</keyword>
<evidence type="ECO:0000313" key="12">
    <source>
        <dbReference type="EMBL" id="RKT54555.1"/>
    </source>
</evidence>
<gene>
    <name evidence="12" type="ORF">C8E97_3199</name>
</gene>
<dbReference type="InterPro" id="IPR050482">
    <property type="entry name" value="Sensor_HK_TwoCompSys"/>
</dbReference>
<feature type="domain" description="Signal transduction histidine kinase subgroup 3 dimerisation and phosphoacceptor" evidence="11">
    <location>
        <begin position="211"/>
        <end position="277"/>
    </location>
</feature>
<evidence type="ECO:0000256" key="6">
    <source>
        <dbReference type="ARBA" id="ARBA00022777"/>
    </source>
</evidence>
<keyword evidence="3" id="KW-0597">Phosphoprotein</keyword>
<feature type="transmembrane region" description="Helical" evidence="9">
    <location>
        <begin position="172"/>
        <end position="189"/>
    </location>
</feature>
<dbReference type="Proteomes" id="UP000282084">
    <property type="component" value="Unassembled WGS sequence"/>
</dbReference>
<evidence type="ECO:0000256" key="4">
    <source>
        <dbReference type="ARBA" id="ARBA00022679"/>
    </source>
</evidence>
<accession>A0A495W1G8</accession>
<evidence type="ECO:0000256" key="7">
    <source>
        <dbReference type="ARBA" id="ARBA00022840"/>
    </source>
</evidence>
<evidence type="ECO:0000256" key="8">
    <source>
        <dbReference type="ARBA" id="ARBA00023012"/>
    </source>
</evidence>
<dbReference type="EC" id="2.7.13.3" evidence="2"/>
<dbReference type="Pfam" id="PF07730">
    <property type="entry name" value="HisKA_3"/>
    <property type="match status" value="1"/>
</dbReference>
<feature type="transmembrane region" description="Helical" evidence="9">
    <location>
        <begin position="75"/>
        <end position="92"/>
    </location>
</feature>
<protein>
    <recommendedName>
        <fullName evidence="2">histidine kinase</fullName>
        <ecNumber evidence="2">2.7.13.3</ecNumber>
    </recommendedName>
</protein>
<dbReference type="RefSeq" id="WP_121006270.1">
    <property type="nucleotide sequence ID" value="NZ_RBXO01000001.1"/>
</dbReference>
<dbReference type="InterPro" id="IPR003594">
    <property type="entry name" value="HATPase_dom"/>
</dbReference>
<proteinExistence type="predicted"/>
<dbReference type="Gene3D" id="1.20.5.1930">
    <property type="match status" value="1"/>
</dbReference>
<keyword evidence="6 12" id="KW-0418">Kinase</keyword>
<dbReference type="OrthoDB" id="227596at2"/>
<keyword evidence="9" id="KW-0812">Transmembrane</keyword>
<dbReference type="SUPFAM" id="SSF55874">
    <property type="entry name" value="ATPase domain of HSP90 chaperone/DNA topoisomerase II/histidine kinase"/>
    <property type="match status" value="1"/>
</dbReference>
<keyword evidence="7" id="KW-0067">ATP-binding</keyword>
<feature type="transmembrane region" description="Helical" evidence="9">
    <location>
        <begin position="97"/>
        <end position="116"/>
    </location>
</feature>
<keyword evidence="5" id="KW-0547">Nucleotide-binding</keyword>
<evidence type="ECO:0000313" key="13">
    <source>
        <dbReference type="Proteomes" id="UP000282084"/>
    </source>
</evidence>
<feature type="transmembrane region" description="Helical" evidence="9">
    <location>
        <begin position="150"/>
        <end position="166"/>
    </location>
</feature>
<dbReference type="PANTHER" id="PTHR24421">
    <property type="entry name" value="NITRATE/NITRITE SENSOR PROTEIN NARX-RELATED"/>
    <property type="match status" value="1"/>
</dbReference>
<name>A0A495W1G8_9PSEU</name>
<organism evidence="12 13">
    <name type="scientific">Saccharothrix australiensis</name>
    <dbReference type="NCBI Taxonomy" id="2072"/>
    <lineage>
        <taxon>Bacteria</taxon>
        <taxon>Bacillati</taxon>
        <taxon>Actinomycetota</taxon>
        <taxon>Actinomycetes</taxon>
        <taxon>Pseudonocardiales</taxon>
        <taxon>Pseudonocardiaceae</taxon>
        <taxon>Saccharothrix</taxon>
    </lineage>
</organism>
<keyword evidence="8" id="KW-0902">Two-component regulatory system</keyword>
<dbReference type="AlphaFoldDB" id="A0A495W1G8"/>
<evidence type="ECO:0000256" key="9">
    <source>
        <dbReference type="SAM" id="Phobius"/>
    </source>
</evidence>
<dbReference type="Gene3D" id="3.30.565.10">
    <property type="entry name" value="Histidine kinase-like ATPase, C-terminal domain"/>
    <property type="match status" value="1"/>
</dbReference>
<dbReference type="PANTHER" id="PTHR24421:SF10">
    <property type="entry name" value="NITRATE_NITRITE SENSOR PROTEIN NARQ"/>
    <property type="match status" value="1"/>
</dbReference>
<dbReference type="EMBL" id="RBXO01000001">
    <property type="protein sequence ID" value="RKT54555.1"/>
    <property type="molecule type" value="Genomic_DNA"/>
</dbReference>
<comment type="caution">
    <text evidence="12">The sequence shown here is derived from an EMBL/GenBank/DDBJ whole genome shotgun (WGS) entry which is preliminary data.</text>
</comment>
<dbReference type="GO" id="GO:0046983">
    <property type="term" value="F:protein dimerization activity"/>
    <property type="evidence" value="ECO:0007669"/>
    <property type="project" value="InterPro"/>
</dbReference>
<keyword evidence="9" id="KW-1133">Transmembrane helix</keyword>
<evidence type="ECO:0000256" key="5">
    <source>
        <dbReference type="ARBA" id="ARBA00022741"/>
    </source>
</evidence>
<evidence type="ECO:0000259" key="11">
    <source>
        <dbReference type="Pfam" id="PF07730"/>
    </source>
</evidence>
<dbReference type="Pfam" id="PF02518">
    <property type="entry name" value="HATPase_c"/>
    <property type="match status" value="1"/>
</dbReference>
<evidence type="ECO:0000256" key="2">
    <source>
        <dbReference type="ARBA" id="ARBA00012438"/>
    </source>
</evidence>
<feature type="domain" description="Histidine kinase/HSP90-like ATPase" evidence="10">
    <location>
        <begin position="323"/>
        <end position="413"/>
    </location>
</feature>
<dbReference type="GO" id="GO:0000155">
    <property type="term" value="F:phosphorelay sensor kinase activity"/>
    <property type="evidence" value="ECO:0007669"/>
    <property type="project" value="InterPro"/>
</dbReference>
<evidence type="ECO:0000256" key="1">
    <source>
        <dbReference type="ARBA" id="ARBA00000085"/>
    </source>
</evidence>